<dbReference type="Gene3D" id="3.10.20.440">
    <property type="entry name" value="2Fe-2S iron-sulphur cluster binding domain, sarcosine oxidase, alpha subunit, N-terminal domain"/>
    <property type="match status" value="1"/>
</dbReference>
<dbReference type="GO" id="GO:0016491">
    <property type="term" value="F:oxidoreductase activity"/>
    <property type="evidence" value="ECO:0007669"/>
    <property type="project" value="UniProtKB-KW"/>
</dbReference>
<dbReference type="SUPFAM" id="SSF54292">
    <property type="entry name" value="2Fe-2S ferredoxin-like"/>
    <property type="match status" value="1"/>
</dbReference>
<evidence type="ECO:0000313" key="2">
    <source>
        <dbReference type="EMBL" id="RZT39108.1"/>
    </source>
</evidence>
<comment type="caution">
    <text evidence="2">The sequence shown here is derived from an EMBL/GenBank/DDBJ whole genome shotgun (WGS) entry which is preliminary data.</text>
</comment>
<dbReference type="Pfam" id="PF13510">
    <property type="entry name" value="Fer2_4"/>
    <property type="match status" value="1"/>
</dbReference>
<dbReference type="GO" id="GO:0051536">
    <property type="term" value="F:iron-sulfur cluster binding"/>
    <property type="evidence" value="ECO:0007669"/>
    <property type="project" value="InterPro"/>
</dbReference>
<sequence>MFRRLDAAAVPAAGATVRVTVDGTALECRETDTVAAILFAAGMAACRDTAVSGAARGPFCMMGVCYDCLVSIDGRPNQQACMTRVRDGMRIERQPGAREVAA</sequence>
<evidence type="ECO:0000313" key="3">
    <source>
        <dbReference type="Proteomes" id="UP000291078"/>
    </source>
</evidence>
<dbReference type="OrthoDB" id="573392at2"/>
<reference evidence="2 3" key="1">
    <citation type="journal article" date="2015" name="Stand. Genomic Sci.">
        <title>Genomic Encyclopedia of Bacterial and Archaeal Type Strains, Phase III: the genomes of soil and plant-associated and newly described type strains.</title>
        <authorList>
            <person name="Whitman W.B."/>
            <person name="Woyke T."/>
            <person name="Klenk H.P."/>
            <person name="Zhou Y."/>
            <person name="Lilburn T.G."/>
            <person name="Beck B.J."/>
            <person name="De Vos P."/>
            <person name="Vandamme P."/>
            <person name="Eisen J.A."/>
            <person name="Garrity G."/>
            <person name="Hugenholtz P."/>
            <person name="Kyrpides N.C."/>
        </authorList>
    </citation>
    <scope>NUCLEOTIDE SEQUENCE [LARGE SCALE GENOMIC DNA]</scope>
    <source>
        <strain evidence="2 3">ASC-9842</strain>
    </source>
</reference>
<organism evidence="2 3">
    <name type="scientific">Cupriavidus agavae</name>
    <dbReference type="NCBI Taxonomy" id="1001822"/>
    <lineage>
        <taxon>Bacteria</taxon>
        <taxon>Pseudomonadati</taxon>
        <taxon>Pseudomonadota</taxon>
        <taxon>Betaproteobacteria</taxon>
        <taxon>Burkholderiales</taxon>
        <taxon>Burkholderiaceae</taxon>
        <taxon>Cupriavidus</taxon>
    </lineage>
</organism>
<protein>
    <submittedName>
        <fullName evidence="2">2Fe-2S iron-sulfur cluster protein</fullName>
    </submittedName>
</protein>
<keyword evidence="3" id="KW-1185">Reference proteome</keyword>
<name>A0A4Q7S0N6_9BURK</name>
<dbReference type="RefSeq" id="WP_130391311.1">
    <property type="nucleotide sequence ID" value="NZ_SGXM01000002.1"/>
</dbReference>
<proteinExistence type="predicted"/>
<keyword evidence="1" id="KW-0560">Oxidoreductase</keyword>
<dbReference type="EMBL" id="SGXM01000002">
    <property type="protein sequence ID" value="RZT39108.1"/>
    <property type="molecule type" value="Genomic_DNA"/>
</dbReference>
<dbReference type="InterPro" id="IPR036010">
    <property type="entry name" value="2Fe-2S_ferredoxin-like_sf"/>
</dbReference>
<dbReference type="InterPro" id="IPR042204">
    <property type="entry name" value="2Fe-2S-bd_N"/>
</dbReference>
<evidence type="ECO:0000256" key="1">
    <source>
        <dbReference type="ARBA" id="ARBA00023002"/>
    </source>
</evidence>
<dbReference type="Proteomes" id="UP000291078">
    <property type="component" value="Unassembled WGS sequence"/>
</dbReference>
<gene>
    <name evidence="2" type="ORF">EV147_2302</name>
</gene>
<dbReference type="AlphaFoldDB" id="A0A4Q7S0N6"/>
<accession>A0A4Q7S0N6</accession>